<dbReference type="GO" id="GO:0006281">
    <property type="term" value="P:DNA repair"/>
    <property type="evidence" value="ECO:0007669"/>
    <property type="project" value="UniProtKB-KW"/>
</dbReference>
<protein>
    <submittedName>
        <fullName evidence="4">Dna repair swi5</fullName>
    </submittedName>
</protein>
<reference evidence="4 5" key="1">
    <citation type="journal article" date="2013" name="BMC Genomics">
        <title>The genome and transcriptome of the pine saprophyte Ophiostoma piceae, and a comparison with the bark beetle-associated pine pathogen Grosmannia clavigera.</title>
        <authorList>
            <person name="Haridas S."/>
            <person name="Wang Y."/>
            <person name="Lim L."/>
            <person name="Massoumi Alamouti S."/>
            <person name="Jackman S."/>
            <person name="Docking R."/>
            <person name="Robertson G."/>
            <person name="Birol I."/>
            <person name="Bohlmann J."/>
            <person name="Breuil C."/>
        </authorList>
    </citation>
    <scope>NUCLEOTIDE SEQUENCE [LARGE SCALE GENOMIC DNA]</scope>
    <source>
        <strain evidence="4 5">UAMH 11346</strain>
    </source>
</reference>
<dbReference type="eggNOG" id="ENOG502SBQH">
    <property type="taxonomic scope" value="Eukaryota"/>
</dbReference>
<accession>S3D5C0</accession>
<organism evidence="4 5">
    <name type="scientific">Ophiostoma piceae (strain UAMH 11346)</name>
    <name type="common">Sap stain fungus</name>
    <dbReference type="NCBI Taxonomy" id="1262450"/>
    <lineage>
        <taxon>Eukaryota</taxon>
        <taxon>Fungi</taxon>
        <taxon>Dikarya</taxon>
        <taxon>Ascomycota</taxon>
        <taxon>Pezizomycotina</taxon>
        <taxon>Sordariomycetes</taxon>
        <taxon>Sordariomycetidae</taxon>
        <taxon>Ophiostomatales</taxon>
        <taxon>Ophiostomataceae</taxon>
        <taxon>Ophiostoma</taxon>
    </lineage>
</organism>
<dbReference type="InterPro" id="IPR010760">
    <property type="entry name" value="DNA-repair_Swi5"/>
</dbReference>
<evidence type="ECO:0000313" key="4">
    <source>
        <dbReference type="EMBL" id="EPE08610.1"/>
    </source>
</evidence>
<dbReference type="Proteomes" id="UP000016923">
    <property type="component" value="Unassembled WGS sequence"/>
</dbReference>
<proteinExistence type="inferred from homology"/>
<evidence type="ECO:0000256" key="1">
    <source>
        <dbReference type="ARBA" id="ARBA00008060"/>
    </source>
</evidence>
<dbReference type="STRING" id="1262450.S3D5C0"/>
<name>S3D5C0_OPHP1</name>
<dbReference type="Pfam" id="PF07061">
    <property type="entry name" value="Swi5"/>
    <property type="match status" value="1"/>
</dbReference>
<keyword evidence="3" id="KW-0234">DNA repair</keyword>
<dbReference type="EMBL" id="KE148148">
    <property type="protein sequence ID" value="EPE08610.1"/>
    <property type="molecule type" value="Genomic_DNA"/>
</dbReference>
<evidence type="ECO:0000256" key="3">
    <source>
        <dbReference type="ARBA" id="ARBA00023204"/>
    </source>
</evidence>
<sequence>MSSLKVRLDDLLAQHRQFLALAQACINKDLDECGNAQFSEFVSHIAKRLEAHTLWLEDGTEKDELNGEEAIHWGSITSTRKTTRKGSQVQLVVSGPSPRSSLDIIIDKKSESVDQIEAKIREYDKMDQSKVLARAGEQYKSIMALHEDGSLAVTAEAPGEEQARITLLKRYNDVRDVAQQLIGIIAEHKQVSIRSLYKDGSFGVDADD</sequence>
<keyword evidence="2" id="KW-0227">DNA damage</keyword>
<dbReference type="HOGENOM" id="CLU_1403334_0_0_1"/>
<evidence type="ECO:0000256" key="2">
    <source>
        <dbReference type="ARBA" id="ARBA00022763"/>
    </source>
</evidence>
<dbReference type="VEuPathDB" id="FungiDB:F503_04197"/>
<gene>
    <name evidence="4" type="ORF">F503_04197</name>
</gene>
<dbReference type="Gene3D" id="1.20.5.170">
    <property type="match status" value="1"/>
</dbReference>
<dbReference type="AlphaFoldDB" id="S3D5C0"/>
<keyword evidence="5" id="KW-1185">Reference proteome</keyword>
<dbReference type="OrthoDB" id="255837at2759"/>
<evidence type="ECO:0000313" key="5">
    <source>
        <dbReference type="Proteomes" id="UP000016923"/>
    </source>
</evidence>
<comment type="similarity">
    <text evidence="1">Belongs to the SWI5/SAE3 family.</text>
</comment>